<dbReference type="PANTHER" id="PTHR15574:SF67">
    <property type="entry name" value="WD40_YVTN REPEAT-LIKE-CONTAINING DOMAIN-CONTAINING PROTEIN-RELATED"/>
    <property type="match status" value="1"/>
</dbReference>
<dbReference type="GO" id="GO:0005737">
    <property type="term" value="C:cytoplasm"/>
    <property type="evidence" value="ECO:0007669"/>
    <property type="project" value="TreeGrafter"/>
</dbReference>
<evidence type="ECO:0000256" key="1">
    <source>
        <dbReference type="ARBA" id="ARBA00022574"/>
    </source>
</evidence>
<keyword evidence="2" id="KW-0677">Repeat</keyword>
<dbReference type="InterPro" id="IPR045151">
    <property type="entry name" value="DCAF8"/>
</dbReference>
<evidence type="ECO:0000256" key="2">
    <source>
        <dbReference type="ARBA" id="ARBA00022737"/>
    </source>
</evidence>
<evidence type="ECO:0000256" key="3">
    <source>
        <dbReference type="PROSITE-ProRule" id="PRU00221"/>
    </source>
</evidence>
<comment type="caution">
    <text evidence="5">The sequence shown here is derived from an EMBL/GenBank/DDBJ whole genome shotgun (WGS) entry which is preliminary data.</text>
</comment>
<dbReference type="InterPro" id="IPR015943">
    <property type="entry name" value="WD40/YVTN_repeat-like_dom_sf"/>
</dbReference>
<organism evidence="5 6">
    <name type="scientific">Tagetes erecta</name>
    <name type="common">African marigold</name>
    <dbReference type="NCBI Taxonomy" id="13708"/>
    <lineage>
        <taxon>Eukaryota</taxon>
        <taxon>Viridiplantae</taxon>
        <taxon>Streptophyta</taxon>
        <taxon>Embryophyta</taxon>
        <taxon>Tracheophyta</taxon>
        <taxon>Spermatophyta</taxon>
        <taxon>Magnoliopsida</taxon>
        <taxon>eudicotyledons</taxon>
        <taxon>Gunneridae</taxon>
        <taxon>Pentapetalae</taxon>
        <taxon>asterids</taxon>
        <taxon>campanulids</taxon>
        <taxon>Asterales</taxon>
        <taxon>Asteraceae</taxon>
        <taxon>Asteroideae</taxon>
        <taxon>Heliantheae alliance</taxon>
        <taxon>Tageteae</taxon>
        <taxon>Tagetes</taxon>
    </lineage>
</organism>
<dbReference type="SUPFAM" id="SSF50978">
    <property type="entry name" value="WD40 repeat-like"/>
    <property type="match status" value="1"/>
</dbReference>
<evidence type="ECO:0000256" key="4">
    <source>
        <dbReference type="SAM" id="MobiDB-lite"/>
    </source>
</evidence>
<proteinExistence type="predicted"/>
<feature type="compositionally biased region" description="Acidic residues" evidence="4">
    <location>
        <begin position="527"/>
        <end position="540"/>
    </location>
</feature>
<dbReference type="PROSITE" id="PS50294">
    <property type="entry name" value="WD_REPEATS_REGION"/>
    <property type="match status" value="1"/>
</dbReference>
<dbReference type="PANTHER" id="PTHR15574">
    <property type="entry name" value="WD REPEAT DOMAIN-CONTAINING FAMILY"/>
    <property type="match status" value="1"/>
</dbReference>
<reference evidence="5" key="1">
    <citation type="journal article" date="2023" name="bioRxiv">
        <title>Improved chromosome-level genome assembly for marigold (Tagetes erecta).</title>
        <authorList>
            <person name="Jiang F."/>
            <person name="Yuan L."/>
            <person name="Wang S."/>
            <person name="Wang H."/>
            <person name="Xu D."/>
            <person name="Wang A."/>
            <person name="Fan W."/>
        </authorList>
    </citation>
    <scope>NUCLEOTIDE SEQUENCE</scope>
    <source>
        <strain evidence="5">WSJ</strain>
        <tissue evidence="5">Leaf</tissue>
    </source>
</reference>
<dbReference type="Proteomes" id="UP001229421">
    <property type="component" value="Unassembled WGS sequence"/>
</dbReference>
<keyword evidence="1 3" id="KW-0853">WD repeat</keyword>
<dbReference type="EMBL" id="JAUHHV010000007">
    <property type="protein sequence ID" value="KAK1419360.1"/>
    <property type="molecule type" value="Genomic_DNA"/>
</dbReference>
<evidence type="ECO:0000313" key="5">
    <source>
        <dbReference type="EMBL" id="KAK1419360.1"/>
    </source>
</evidence>
<name>A0AAD8KAK2_TARER</name>
<gene>
    <name evidence="5" type="ORF">QVD17_28526</name>
</gene>
<evidence type="ECO:0008006" key="7">
    <source>
        <dbReference type="Google" id="ProtNLM"/>
    </source>
</evidence>
<dbReference type="AlphaFoldDB" id="A0AAD8KAK2"/>
<accession>A0AAD8KAK2</accession>
<evidence type="ECO:0000313" key="6">
    <source>
        <dbReference type="Proteomes" id="UP001229421"/>
    </source>
</evidence>
<feature type="region of interest" description="Disordered" evidence="4">
    <location>
        <begin position="449"/>
        <end position="540"/>
    </location>
</feature>
<dbReference type="Gene3D" id="2.130.10.10">
    <property type="entry name" value="YVTN repeat-like/Quinoprotein amine dehydrogenase"/>
    <property type="match status" value="1"/>
</dbReference>
<dbReference type="Pfam" id="PF00400">
    <property type="entry name" value="WD40"/>
    <property type="match status" value="3"/>
</dbReference>
<dbReference type="GO" id="GO:0080008">
    <property type="term" value="C:Cul4-RING E3 ubiquitin ligase complex"/>
    <property type="evidence" value="ECO:0007669"/>
    <property type="project" value="TreeGrafter"/>
</dbReference>
<sequence>MANSCKLKQQNGKRIPVSSSSRMPKKRDQTSIDTAVVDICRREFGRLSTRNFANRLAASEDLVLRFELLKKLNKHKGCVNTVSFNPVGDVLVSGSDDRKVILWDWETGNVNLSFHSGHNNNIFQAKIMPGSDDRSIVTCAADGQVRHAVIPECGVVETKLLAKHQGRAHKLASEPGSPHIFYTCGEDGLVQHFDLRTGTATELFSCLPVTDRSFVGIINLNSIAIDPRNPNLFVIAGSDEFTRLYDIRRYKWDGSSAFGKPADYFCPKHLIGDENLGITGLAFSDQSELAVSYCDESIYVFSKGMGLGSDVNAILDLSMASDSEMENCNGGGIKVYKGHRNCVTVKGVNFFGPKCEYVVSGSDCGRMFIWRKSDSELIRVLEADKQVVNCIEPHPHISMLASSGIEQDIKIWTPTALQKATLPARIDKVFEPRRFRFFPYFDSDSDDEYYSNEYHNDTSSNHTDSGDDDDDDDDDDDGDEYDDEDDDDDDDEELDEEDATFGFMNEDVNEDPQEDYSELFDSASNEEYGDSLDDFRDDEQ</sequence>
<keyword evidence="6" id="KW-1185">Reference proteome</keyword>
<dbReference type="InterPro" id="IPR036322">
    <property type="entry name" value="WD40_repeat_dom_sf"/>
</dbReference>
<feature type="compositionally biased region" description="Acidic residues" evidence="4">
    <location>
        <begin position="507"/>
        <end position="518"/>
    </location>
</feature>
<dbReference type="SMART" id="SM00320">
    <property type="entry name" value="WD40"/>
    <property type="match status" value="7"/>
</dbReference>
<dbReference type="PROSITE" id="PS50082">
    <property type="entry name" value="WD_REPEATS_2"/>
    <property type="match status" value="1"/>
</dbReference>
<feature type="compositionally biased region" description="Acidic residues" evidence="4">
    <location>
        <begin position="466"/>
        <end position="499"/>
    </location>
</feature>
<feature type="repeat" description="WD" evidence="3">
    <location>
        <begin position="72"/>
        <end position="113"/>
    </location>
</feature>
<feature type="compositionally biased region" description="Polar residues" evidence="4">
    <location>
        <begin position="1"/>
        <end position="22"/>
    </location>
</feature>
<protein>
    <recommendedName>
        <fullName evidence="7">DDB1- and CUL4-associated factor 8</fullName>
    </recommendedName>
</protein>
<dbReference type="InterPro" id="IPR001680">
    <property type="entry name" value="WD40_rpt"/>
</dbReference>
<feature type="region of interest" description="Disordered" evidence="4">
    <location>
        <begin position="1"/>
        <end position="29"/>
    </location>
</feature>